<accession>A0A6B0UGD1</accession>
<reference evidence="1" key="1">
    <citation type="submission" date="2019-12" db="EMBL/GenBank/DDBJ databases">
        <title>An insight into the sialome of adult female Ixodes ricinus ticks feeding for 6 days.</title>
        <authorList>
            <person name="Perner J."/>
            <person name="Ribeiro J.M.C."/>
        </authorList>
    </citation>
    <scope>NUCLEOTIDE SEQUENCE</scope>
    <source>
        <strain evidence="1">Semi-engorged</strain>
        <tissue evidence="1">Salivary glands</tissue>
    </source>
</reference>
<evidence type="ECO:0000313" key="1">
    <source>
        <dbReference type="EMBL" id="MXU86013.1"/>
    </source>
</evidence>
<dbReference type="EMBL" id="GIFC01003930">
    <property type="protein sequence ID" value="MXU86013.1"/>
    <property type="molecule type" value="Transcribed_RNA"/>
</dbReference>
<name>A0A6B0UGD1_IXORI</name>
<organism evidence="1">
    <name type="scientific">Ixodes ricinus</name>
    <name type="common">Common tick</name>
    <name type="synonym">Acarus ricinus</name>
    <dbReference type="NCBI Taxonomy" id="34613"/>
    <lineage>
        <taxon>Eukaryota</taxon>
        <taxon>Metazoa</taxon>
        <taxon>Ecdysozoa</taxon>
        <taxon>Arthropoda</taxon>
        <taxon>Chelicerata</taxon>
        <taxon>Arachnida</taxon>
        <taxon>Acari</taxon>
        <taxon>Parasitiformes</taxon>
        <taxon>Ixodida</taxon>
        <taxon>Ixodoidea</taxon>
        <taxon>Ixodidae</taxon>
        <taxon>Ixodinae</taxon>
        <taxon>Ixodes</taxon>
    </lineage>
</organism>
<proteinExistence type="predicted"/>
<dbReference type="AlphaFoldDB" id="A0A6B0UGD1"/>
<sequence>MSQTLSPLVRTKLLATVLAVHGGQPKVTQLHYRSFAVKQNVLRLQVPVDKPLGMNVLNTFQNLLKDGKGLFNVDTAILQAFFYFTVARC</sequence>
<protein>
    <submittedName>
        <fullName evidence="1">Putative secreted protein</fullName>
    </submittedName>
</protein>